<dbReference type="EnsemblBacteria" id="ABY35813">
    <property type="protein sequence ID" value="ABY35813"/>
    <property type="gene ID" value="Caur_2607"/>
</dbReference>
<protein>
    <recommendedName>
        <fullName evidence="4">DUF4139 domain-containing protein</fullName>
    </recommendedName>
</protein>
<dbReference type="RefSeq" id="WP_012258466.1">
    <property type="nucleotide sequence ID" value="NC_010175.1"/>
</dbReference>
<feature type="coiled-coil region" evidence="1">
    <location>
        <begin position="603"/>
        <end position="644"/>
    </location>
</feature>
<gene>
    <name evidence="2" type="ordered locus">Caur_2607</name>
</gene>
<proteinExistence type="predicted"/>
<dbReference type="HOGENOM" id="CLU_025153_0_0_0"/>
<name>A9WIT6_CHLAA</name>
<dbReference type="EMBL" id="CP000909">
    <property type="protein sequence ID" value="ABY35813.1"/>
    <property type="molecule type" value="Genomic_DNA"/>
</dbReference>
<dbReference type="eggNOG" id="COG5316">
    <property type="taxonomic scope" value="Bacteria"/>
</dbReference>
<accession>A9WIT6</accession>
<evidence type="ECO:0000313" key="2">
    <source>
        <dbReference type="EMBL" id="ABY35813.1"/>
    </source>
</evidence>
<dbReference type="InParanoid" id="A9WIT6"/>
<dbReference type="STRING" id="324602.Caur_2607"/>
<dbReference type="Proteomes" id="UP000002008">
    <property type="component" value="Chromosome"/>
</dbReference>
<sequence length="645" mass="72435">MTGLPIKRMVLYKHGVGYFERQGTFSGDTLTLTFPLTAMDDVLKSLVVIDRSGQVRNIDFATPEDRAALLARGSIQLSNERSLLDLLRDLRGRTVRLTLTGKQGETITGQVIGIDVEDEKPLRRAIVSLYLAEERVVRPFALDDLLRVELVDEKAHHDLSFFLRAAQNDERNRTATVHLTPGEHDLLIGYVAPAPAWRVSYRLLCEDGADGASRCFLQGWGLFDNQLEEDLVDVAVTLVAGQPVSFRYRLYEPQTPERPLLGDVPRPQPKPMARMRKMPAQEYDMMLEAVETMALAAPAPAPALTIETVTDSVRAVAVGEDQGALFAYRVTQPVSVGRGQSAMAPIVGSQISGARELVYNQRRLDKHPLAAIRLKNETDLTLEQGPVTVLINGEYAGEAVLPFTRAGAGFTVFHAVELGVTVLETTHETRHLHGIRLHDSDLLIDEYMLLFRQYTIISTLHTPSTVIIEHHRTAHTELIDTPPPLSEEGFIARWAVNVPAADQTVFTVCERRLLSRSQSISSLTGEQLQHFLRDKLLDEATFQQLSGVLKLYRQIDKARRMIAEHEVEQRRILERQQHLRQTIEPLRSTGEEGALRQRYVATLAQLEDQFEQIARSIAEQQTTIEKLTAQIERRLQRLSALKRTA</sequence>
<reference evidence="3" key="1">
    <citation type="journal article" date="2011" name="BMC Genomics">
        <title>Complete genome sequence of the filamentous anoxygenic phototrophic bacterium Chloroflexus aurantiacus.</title>
        <authorList>
            <person name="Tang K.H."/>
            <person name="Barry K."/>
            <person name="Chertkov O."/>
            <person name="Dalin E."/>
            <person name="Han C.S."/>
            <person name="Hauser L.J."/>
            <person name="Honchak B.M."/>
            <person name="Karbach L.E."/>
            <person name="Land M.L."/>
            <person name="Lapidus A."/>
            <person name="Larimer F.W."/>
            <person name="Mikhailova N."/>
            <person name="Pitluck S."/>
            <person name="Pierson B.K."/>
            <person name="Blankenship R.E."/>
        </authorList>
    </citation>
    <scope>NUCLEOTIDE SEQUENCE [LARGE SCALE GENOMIC DNA]</scope>
    <source>
        <strain evidence="3">ATCC 29366 / DSM 635 / J-10-fl</strain>
    </source>
</reference>
<keyword evidence="3" id="KW-1185">Reference proteome</keyword>
<evidence type="ECO:0000313" key="3">
    <source>
        <dbReference type="Proteomes" id="UP000002008"/>
    </source>
</evidence>
<dbReference type="KEGG" id="cau:Caur_2607"/>
<dbReference type="AlphaFoldDB" id="A9WIT6"/>
<keyword evidence="1" id="KW-0175">Coiled coil</keyword>
<organism evidence="2 3">
    <name type="scientific">Chloroflexus aurantiacus (strain ATCC 29366 / DSM 635 / J-10-fl)</name>
    <dbReference type="NCBI Taxonomy" id="324602"/>
    <lineage>
        <taxon>Bacteria</taxon>
        <taxon>Bacillati</taxon>
        <taxon>Chloroflexota</taxon>
        <taxon>Chloroflexia</taxon>
        <taxon>Chloroflexales</taxon>
        <taxon>Chloroflexineae</taxon>
        <taxon>Chloroflexaceae</taxon>
        <taxon>Chloroflexus</taxon>
    </lineage>
</organism>
<dbReference type="PATRIC" id="fig|324602.8.peg.2937"/>
<feature type="coiled-coil region" evidence="1">
    <location>
        <begin position="548"/>
        <end position="575"/>
    </location>
</feature>
<evidence type="ECO:0000256" key="1">
    <source>
        <dbReference type="SAM" id="Coils"/>
    </source>
</evidence>
<evidence type="ECO:0008006" key="4">
    <source>
        <dbReference type="Google" id="ProtNLM"/>
    </source>
</evidence>